<comment type="caution">
    <text evidence="2">The sequence shown here is derived from an EMBL/GenBank/DDBJ whole genome shotgun (WGS) entry which is preliminary data.</text>
</comment>
<organism evidence="2 3">
    <name type="scientific">Methylosinus sporium</name>
    <dbReference type="NCBI Taxonomy" id="428"/>
    <lineage>
        <taxon>Bacteria</taxon>
        <taxon>Pseudomonadati</taxon>
        <taxon>Pseudomonadota</taxon>
        <taxon>Alphaproteobacteria</taxon>
        <taxon>Hyphomicrobiales</taxon>
        <taxon>Methylocystaceae</taxon>
        <taxon>Methylosinus</taxon>
    </lineage>
</organism>
<evidence type="ECO:0000313" key="2">
    <source>
        <dbReference type="EMBL" id="TRL31004.1"/>
    </source>
</evidence>
<protein>
    <recommendedName>
        <fullName evidence="4">DUF2946 domain-containing protein</fullName>
    </recommendedName>
</protein>
<reference evidence="2 3" key="1">
    <citation type="submission" date="2019-07" db="EMBL/GenBank/DDBJ databases">
        <title>Ln-dependent methylotrophs.</title>
        <authorList>
            <person name="Tani A."/>
        </authorList>
    </citation>
    <scope>NUCLEOTIDE SEQUENCE [LARGE SCALE GENOMIC DNA]</scope>
    <source>
        <strain evidence="2 3">SM89A</strain>
    </source>
</reference>
<gene>
    <name evidence="2" type="ORF">FM996_14690</name>
</gene>
<proteinExistence type="predicted"/>
<accession>A0A549SN32</accession>
<evidence type="ECO:0000313" key="3">
    <source>
        <dbReference type="Proteomes" id="UP000316781"/>
    </source>
</evidence>
<dbReference type="EMBL" id="VJMF01000061">
    <property type="protein sequence ID" value="TRL31004.1"/>
    <property type="molecule type" value="Genomic_DNA"/>
</dbReference>
<feature type="transmembrane region" description="Helical" evidence="1">
    <location>
        <begin position="56"/>
        <end position="76"/>
    </location>
</feature>
<keyword evidence="1" id="KW-0812">Transmembrane</keyword>
<sequence length="177" mass="19056">MQRVIAVPDDGVFSIRCYGLTPIDAHLPDRDDVRSDVITDSPMDSPRIWRRWRTRANFAGLIACLFIIGSLAHAVAPAFGEAAAERGASSLRMVADCGTPRADQVPADERRDHCRCCILCSAGTRDGAADVIAEPCGFAGSVPPKSDVSTISFEPHVAHLRRCGWMSSGSPRAPPRV</sequence>
<dbReference type="AlphaFoldDB" id="A0A549SN32"/>
<keyword evidence="1" id="KW-0472">Membrane</keyword>
<name>A0A549SN32_METSR</name>
<evidence type="ECO:0008006" key="4">
    <source>
        <dbReference type="Google" id="ProtNLM"/>
    </source>
</evidence>
<keyword evidence="1" id="KW-1133">Transmembrane helix</keyword>
<dbReference type="Proteomes" id="UP000316781">
    <property type="component" value="Unassembled WGS sequence"/>
</dbReference>
<evidence type="ECO:0000256" key="1">
    <source>
        <dbReference type="SAM" id="Phobius"/>
    </source>
</evidence>